<feature type="chain" id="PRO_5004917232" evidence="1">
    <location>
        <begin position="27"/>
        <end position="223"/>
    </location>
</feature>
<dbReference type="OrthoDB" id="1350443at2"/>
<dbReference type="PROSITE" id="PS51257">
    <property type="entry name" value="PROKAR_LIPOPROTEIN"/>
    <property type="match status" value="1"/>
</dbReference>
<sequence length="223" mass="25470">MKNYKNLILFVFIMVLSIGLTSCKEAAEPQQETTDNAETAMTEWTVDSVKSHVENWKETPKGVAQVMLDKYGVPNEITDERLVWHNNGDFAMTMLTNEEIDHRFPMPHKDCLLQTVNYQVPVEKYSDMARYDGSVILERTKGTMGARCDKEMANYLALNLAHDVATGNKSVDEARMFYTETIMSVIQGEKPEYTQKMMFSQNADAGYVDEPSIPEDKLKEMKK</sequence>
<protein>
    <submittedName>
        <fullName evidence="2">Uncharacterized protein</fullName>
    </submittedName>
</protein>
<dbReference type="RefSeq" id="WP_052476651.1">
    <property type="nucleotide sequence ID" value="NZ_AP014548.1"/>
</dbReference>
<gene>
    <name evidence="2" type="ORF">NMS_0464</name>
</gene>
<organism evidence="2 3">
    <name type="scientific">Nonlabens marinus S1-08</name>
    <dbReference type="NCBI Taxonomy" id="1454201"/>
    <lineage>
        <taxon>Bacteria</taxon>
        <taxon>Pseudomonadati</taxon>
        <taxon>Bacteroidota</taxon>
        <taxon>Flavobacteriia</taxon>
        <taxon>Flavobacteriales</taxon>
        <taxon>Flavobacteriaceae</taxon>
        <taxon>Nonlabens</taxon>
    </lineage>
</organism>
<feature type="signal peptide" evidence="1">
    <location>
        <begin position="1"/>
        <end position="26"/>
    </location>
</feature>
<dbReference type="Proteomes" id="UP000031760">
    <property type="component" value="Chromosome"/>
</dbReference>
<dbReference type="HOGENOM" id="CLU_099317_0_0_10"/>
<evidence type="ECO:0000313" key="2">
    <source>
        <dbReference type="EMBL" id="BAO54473.1"/>
    </source>
</evidence>
<dbReference type="KEGG" id="nmf:NMS_0464"/>
<proteinExistence type="predicted"/>
<dbReference type="EMBL" id="AP014548">
    <property type="protein sequence ID" value="BAO54473.1"/>
    <property type="molecule type" value="Genomic_DNA"/>
</dbReference>
<dbReference type="AlphaFoldDB" id="W8VUC3"/>
<evidence type="ECO:0000256" key="1">
    <source>
        <dbReference type="SAM" id="SignalP"/>
    </source>
</evidence>
<accession>W8VUC3</accession>
<keyword evidence="1" id="KW-0732">Signal</keyword>
<keyword evidence="3" id="KW-1185">Reference proteome</keyword>
<dbReference type="STRING" id="1454201.NMS_0464"/>
<reference evidence="2 3" key="1">
    <citation type="journal article" date="2014" name="Proc. Natl. Acad. Sci. U.S.A.">
        <title>Functional characterization of flavobacteria rhodopsins reveals a unique class of light-driven chloride pump in bacteria.</title>
        <authorList>
            <person name="Yoshizawa S."/>
            <person name="Kumagai Y."/>
            <person name="Kim H."/>
            <person name="Ogura Y."/>
            <person name="Hayashi T."/>
            <person name="Iwasaki W."/>
            <person name="DeLong E.F."/>
            <person name="Kogure K."/>
        </authorList>
    </citation>
    <scope>NUCLEOTIDE SEQUENCE [LARGE SCALE GENOMIC DNA]</scope>
    <source>
        <strain evidence="2 3">S1-08</strain>
    </source>
</reference>
<name>W8VUC3_9FLAO</name>
<evidence type="ECO:0000313" key="3">
    <source>
        <dbReference type="Proteomes" id="UP000031760"/>
    </source>
</evidence>